<dbReference type="AlphaFoldDB" id="A0A0C2X9I3"/>
<dbReference type="InterPro" id="IPR044068">
    <property type="entry name" value="CB"/>
</dbReference>
<dbReference type="GO" id="GO:0015074">
    <property type="term" value="P:DNA integration"/>
    <property type="evidence" value="ECO:0007669"/>
    <property type="project" value="InterPro"/>
</dbReference>
<dbReference type="Gene3D" id="1.10.443.10">
    <property type="entry name" value="Intergrase catalytic core"/>
    <property type="match status" value="1"/>
</dbReference>
<dbReference type="PROSITE" id="PS51900">
    <property type="entry name" value="CB"/>
    <property type="match status" value="1"/>
</dbReference>
<dbReference type="SUPFAM" id="SSF47823">
    <property type="entry name" value="lambda integrase-like, N-terminal domain"/>
    <property type="match status" value="1"/>
</dbReference>
<keyword evidence="1" id="KW-0238">DNA-binding</keyword>
<dbReference type="Proteomes" id="UP000053424">
    <property type="component" value="Unassembled WGS sequence"/>
</dbReference>
<reference evidence="5" key="2">
    <citation type="submission" date="2015-01" db="EMBL/GenBank/DDBJ databases">
        <title>Evolutionary Origins and Diversification of the Mycorrhizal Mutualists.</title>
        <authorList>
            <consortium name="DOE Joint Genome Institute"/>
            <consortium name="Mycorrhizal Genomics Consortium"/>
            <person name="Kohler A."/>
            <person name="Kuo A."/>
            <person name="Nagy L.G."/>
            <person name="Floudas D."/>
            <person name="Copeland A."/>
            <person name="Barry K.W."/>
            <person name="Cichocki N."/>
            <person name="Veneault-Fourrey C."/>
            <person name="LaButti K."/>
            <person name="Lindquist E.A."/>
            <person name="Lipzen A."/>
            <person name="Lundell T."/>
            <person name="Morin E."/>
            <person name="Murat C."/>
            <person name="Riley R."/>
            <person name="Ohm R."/>
            <person name="Sun H."/>
            <person name="Tunlid A."/>
            <person name="Henrissat B."/>
            <person name="Grigoriev I.V."/>
            <person name="Hibbett D.S."/>
            <person name="Martin F."/>
        </authorList>
    </citation>
    <scope>NUCLEOTIDE SEQUENCE [LARGE SCALE GENOMIC DNA]</scope>
    <source>
        <strain evidence="5">h7</strain>
    </source>
</reference>
<protein>
    <recommendedName>
        <fullName evidence="3">Core-binding (CB) domain-containing protein</fullName>
    </recommendedName>
</protein>
<feature type="non-terminal residue" evidence="4">
    <location>
        <position position="294"/>
    </location>
</feature>
<dbReference type="GO" id="GO:0003677">
    <property type="term" value="F:DNA binding"/>
    <property type="evidence" value="ECO:0007669"/>
    <property type="project" value="UniProtKB-KW"/>
</dbReference>
<keyword evidence="2" id="KW-0233">DNA recombination</keyword>
<dbReference type="PANTHER" id="PTHR34605">
    <property type="entry name" value="PHAGE_INTEGRASE DOMAIN-CONTAINING PROTEIN"/>
    <property type="match status" value="1"/>
</dbReference>
<dbReference type="HOGENOM" id="CLU_003292_2_3_1"/>
<organism evidence="4 5">
    <name type="scientific">Hebeloma cylindrosporum</name>
    <dbReference type="NCBI Taxonomy" id="76867"/>
    <lineage>
        <taxon>Eukaryota</taxon>
        <taxon>Fungi</taxon>
        <taxon>Dikarya</taxon>
        <taxon>Basidiomycota</taxon>
        <taxon>Agaricomycotina</taxon>
        <taxon>Agaricomycetes</taxon>
        <taxon>Agaricomycetidae</taxon>
        <taxon>Agaricales</taxon>
        <taxon>Agaricineae</taxon>
        <taxon>Hymenogastraceae</taxon>
        <taxon>Hebeloma</taxon>
    </lineage>
</organism>
<sequence>WADSTKDGYSRHVHHFLEFCDRERVPAHLRFPADEFVLCAYAASDAGKISANTIQNRLTGLKAWHNAHNAPWGGSLRLRVVLNGAKNLTPSSSKSPPRPPITIAMLRLLTEHLDLTQPKDVAVLACALVAFWAQCRLGELLSSSASDLSTDARPSRAHFQRSLLDRDAYTLFLPRTKVNKNGEKVVLLEQNRSVDPISHLRSHLSTNKLDDNLPLLAYSTPSGPRSLTKTAFLNRCNQIWCKFGYPRTTGHSFRIGGTTELLTTGTAPDVVKTMGRWSSDSFLRYWRDLEVIAP</sequence>
<feature type="non-terminal residue" evidence="4">
    <location>
        <position position="1"/>
    </location>
</feature>
<evidence type="ECO:0000256" key="1">
    <source>
        <dbReference type="ARBA" id="ARBA00023125"/>
    </source>
</evidence>
<accession>A0A0C2X9I3</accession>
<keyword evidence="5" id="KW-1185">Reference proteome</keyword>
<dbReference type="STRING" id="686832.A0A0C2X9I3"/>
<proteinExistence type="predicted"/>
<evidence type="ECO:0000259" key="3">
    <source>
        <dbReference type="PROSITE" id="PS51900"/>
    </source>
</evidence>
<gene>
    <name evidence="4" type="ORF">M413DRAFT_35402</name>
</gene>
<dbReference type="PANTHER" id="PTHR34605:SF3">
    <property type="entry name" value="P CELL-TYPE AGGLUTINATION PROTEIN MAP4-LIKE-RELATED"/>
    <property type="match status" value="1"/>
</dbReference>
<dbReference type="InterPro" id="IPR013762">
    <property type="entry name" value="Integrase-like_cat_sf"/>
</dbReference>
<dbReference type="SUPFAM" id="SSF56349">
    <property type="entry name" value="DNA breaking-rejoining enzymes"/>
    <property type="match status" value="1"/>
</dbReference>
<name>A0A0C2X9I3_HEBCY</name>
<evidence type="ECO:0000256" key="2">
    <source>
        <dbReference type="ARBA" id="ARBA00023172"/>
    </source>
</evidence>
<dbReference type="GO" id="GO:0006310">
    <property type="term" value="P:DNA recombination"/>
    <property type="evidence" value="ECO:0007669"/>
    <property type="project" value="UniProtKB-KW"/>
</dbReference>
<feature type="domain" description="Core-binding (CB)" evidence="3">
    <location>
        <begin position="1"/>
        <end position="69"/>
    </location>
</feature>
<evidence type="ECO:0000313" key="5">
    <source>
        <dbReference type="Proteomes" id="UP000053424"/>
    </source>
</evidence>
<dbReference type="InterPro" id="IPR011010">
    <property type="entry name" value="DNA_brk_join_enz"/>
</dbReference>
<dbReference type="Gene3D" id="1.10.150.130">
    <property type="match status" value="1"/>
</dbReference>
<evidence type="ECO:0000313" key="4">
    <source>
        <dbReference type="EMBL" id="KIM34678.1"/>
    </source>
</evidence>
<dbReference type="OrthoDB" id="3254696at2759"/>
<dbReference type="InterPro" id="IPR052925">
    <property type="entry name" value="Phage_Integrase-like_Recomb"/>
</dbReference>
<dbReference type="EMBL" id="KN831880">
    <property type="protein sequence ID" value="KIM34678.1"/>
    <property type="molecule type" value="Genomic_DNA"/>
</dbReference>
<dbReference type="InterPro" id="IPR010998">
    <property type="entry name" value="Integrase_recombinase_N"/>
</dbReference>
<reference evidence="4 5" key="1">
    <citation type="submission" date="2014-04" db="EMBL/GenBank/DDBJ databases">
        <authorList>
            <consortium name="DOE Joint Genome Institute"/>
            <person name="Kuo A."/>
            <person name="Gay G."/>
            <person name="Dore J."/>
            <person name="Kohler A."/>
            <person name="Nagy L.G."/>
            <person name="Floudas D."/>
            <person name="Copeland A."/>
            <person name="Barry K.W."/>
            <person name="Cichocki N."/>
            <person name="Veneault-Fourrey C."/>
            <person name="LaButti K."/>
            <person name="Lindquist E.A."/>
            <person name="Lipzen A."/>
            <person name="Lundell T."/>
            <person name="Morin E."/>
            <person name="Murat C."/>
            <person name="Sun H."/>
            <person name="Tunlid A."/>
            <person name="Henrissat B."/>
            <person name="Grigoriev I.V."/>
            <person name="Hibbett D.S."/>
            <person name="Martin F."/>
            <person name="Nordberg H.P."/>
            <person name="Cantor M.N."/>
            <person name="Hua S.X."/>
        </authorList>
    </citation>
    <scope>NUCLEOTIDE SEQUENCE [LARGE SCALE GENOMIC DNA]</scope>
    <source>
        <strain evidence="5">h7</strain>
    </source>
</reference>